<evidence type="ECO:0000313" key="2">
    <source>
        <dbReference type="EMBL" id="MDQ5768369.1"/>
    </source>
</evidence>
<dbReference type="Gene3D" id="3.30.310.70">
    <property type="entry name" value="TT1751-like domain"/>
    <property type="match status" value="1"/>
</dbReference>
<dbReference type="InterPro" id="IPR005180">
    <property type="entry name" value="DUF302"/>
</dbReference>
<keyword evidence="4" id="KW-1185">Reference proteome</keyword>
<sequence length="157" mass="16728">MKTVMAMMVGAVVGVVVTAAVGWNVMPGMMLHEAVSPLSTAETVDKIKENALSKGWVVSDVKPLHESVKKHGGKDLKPVMLVNLCQATHASNILEQDQNKKISVFMPCTISVYEKSDGKAYIGSMNAGLLGAMFGGKVAEVMKDVSADQQSFIAFAK</sequence>
<dbReference type="RefSeq" id="WP_228287993.1">
    <property type="nucleotide sequence ID" value="NZ_CP053482.1"/>
</dbReference>
<dbReference type="Proteomes" id="UP001223336">
    <property type="component" value="Unassembled WGS sequence"/>
</dbReference>
<evidence type="ECO:0000313" key="3">
    <source>
        <dbReference type="EMBL" id="WML86957.1"/>
    </source>
</evidence>
<dbReference type="InterPro" id="IPR035923">
    <property type="entry name" value="TT1751-like_sf"/>
</dbReference>
<feature type="domain" description="DUF302" evidence="1">
    <location>
        <begin position="65"/>
        <end position="126"/>
    </location>
</feature>
<dbReference type="SUPFAM" id="SSF103247">
    <property type="entry name" value="TT1751-like"/>
    <property type="match status" value="1"/>
</dbReference>
<proteinExistence type="predicted"/>
<dbReference type="AlphaFoldDB" id="A0AA51MR55"/>
<reference evidence="3 4" key="1">
    <citation type="submission" date="2023-08" db="EMBL/GenBank/DDBJ databases">
        <title>New molecular markers tilS and rpoB for phylogenetic and monitoring studies of the genus Thiothrix biodiversity.</title>
        <authorList>
            <person name="Ravin N.V."/>
            <person name="Smolyakov D."/>
            <person name="Markov N.D."/>
            <person name="Beletsky A.V."/>
            <person name="Mardanov A.V."/>
            <person name="Rudenko T.S."/>
            <person name="Grabovich M.Y."/>
        </authorList>
    </citation>
    <scope>NUCLEOTIDE SEQUENCE</scope>
    <source>
        <strain evidence="3">DNT52</strain>
        <strain evidence="2 4">H33</strain>
    </source>
</reference>
<dbReference type="CDD" id="cd14797">
    <property type="entry name" value="DUF302"/>
    <property type="match status" value="1"/>
</dbReference>
<dbReference type="Proteomes" id="UP001229862">
    <property type="component" value="Chromosome"/>
</dbReference>
<evidence type="ECO:0000259" key="1">
    <source>
        <dbReference type="Pfam" id="PF03625"/>
    </source>
</evidence>
<dbReference type="PANTHER" id="PTHR38342:SF1">
    <property type="entry name" value="SLR5037 PROTEIN"/>
    <property type="match status" value="1"/>
</dbReference>
<accession>A0AA51MR55</accession>
<dbReference type="EMBL" id="CP133217">
    <property type="protein sequence ID" value="WML86957.1"/>
    <property type="molecule type" value="Genomic_DNA"/>
</dbReference>
<protein>
    <submittedName>
        <fullName evidence="3">DUF302 domain-containing protein</fullName>
    </submittedName>
</protein>
<dbReference type="Pfam" id="PF03625">
    <property type="entry name" value="DUF302"/>
    <property type="match status" value="1"/>
</dbReference>
<dbReference type="EMBL" id="JAVFKN010000008">
    <property type="protein sequence ID" value="MDQ5768369.1"/>
    <property type="molecule type" value="Genomic_DNA"/>
</dbReference>
<evidence type="ECO:0000313" key="4">
    <source>
        <dbReference type="Proteomes" id="UP001223336"/>
    </source>
</evidence>
<dbReference type="PANTHER" id="PTHR38342">
    <property type="entry name" value="SLR5037 PROTEIN"/>
    <property type="match status" value="1"/>
</dbReference>
<gene>
    <name evidence="2" type="ORF">RCC75_07505</name>
    <name evidence="3" type="ORF">RCG00_01035</name>
</gene>
<name>A0AA51MR55_9GAMM</name>
<organism evidence="3">
    <name type="scientific">Thiothrix subterranea</name>
    <dbReference type="NCBI Taxonomy" id="2735563"/>
    <lineage>
        <taxon>Bacteria</taxon>
        <taxon>Pseudomonadati</taxon>
        <taxon>Pseudomonadota</taxon>
        <taxon>Gammaproteobacteria</taxon>
        <taxon>Thiotrichales</taxon>
        <taxon>Thiotrichaceae</taxon>
        <taxon>Thiothrix</taxon>
    </lineage>
</organism>